<comment type="subcellular location">
    <subcellularLocation>
        <location evidence="1">Secreted</location>
    </subcellularLocation>
</comment>
<dbReference type="InterPro" id="IPR051398">
    <property type="entry name" value="Polysacch_Deacetylase"/>
</dbReference>
<reference evidence="4 5" key="1">
    <citation type="submission" date="2019-11" db="EMBL/GenBank/DDBJ databases">
        <title>Comparative genomics of hydrocarbon-degrading Desulfosarcina strains.</title>
        <authorList>
            <person name="Watanabe M."/>
            <person name="Kojima H."/>
            <person name="Fukui M."/>
        </authorList>
    </citation>
    <scope>NUCLEOTIDE SEQUENCE [LARGE SCALE GENOMIC DNA]</scope>
    <source>
        <strain evidence="4 5">PL12</strain>
    </source>
</reference>
<dbReference type="GO" id="GO:0016810">
    <property type="term" value="F:hydrolase activity, acting on carbon-nitrogen (but not peptide) bonds"/>
    <property type="evidence" value="ECO:0007669"/>
    <property type="project" value="InterPro"/>
</dbReference>
<evidence type="ECO:0000313" key="5">
    <source>
        <dbReference type="Proteomes" id="UP000427906"/>
    </source>
</evidence>
<dbReference type="RefSeq" id="WP_155315465.1">
    <property type="nucleotide sequence ID" value="NZ_AP021874.1"/>
</dbReference>
<keyword evidence="2" id="KW-0732">Signal</keyword>
<sequence length="342" mass="38582">MDPIGSRPARLYAGFLSLVIGLAVLAGCAGPRPGAAPLFSRPDVYRSEERILHRLKPGETPEMLAEKYLGEGQLAWMVEDANPKGAFQPEQFIVVPLVIPNRAGITAEGYQTVPILCYHRFAPSCDSPLCMPADVFERQLRYLKENGYRVIGPEALAAFLDYRQPIPKNAVMISVDDGYRSVYNVAYPILKKYGFTATLFIYLDYVGVSSKAITWDQLRELKQNGFYIGSHSVAHSDLSKQKKNEDGEAYLARLKKEIFRSKQVIDAKLGQDTLIFSYPFGRRNQTVVSLARQAGYKIAVTVDRGSNPFFADPFLLKRDQILKRDMNRFASRLKTFNYYPLK</sequence>
<dbReference type="PROSITE" id="PS51677">
    <property type="entry name" value="NODB"/>
    <property type="match status" value="1"/>
</dbReference>
<dbReference type="AlphaFoldDB" id="A0A5K7YH65"/>
<dbReference type="GO" id="GO:0005975">
    <property type="term" value="P:carbohydrate metabolic process"/>
    <property type="evidence" value="ECO:0007669"/>
    <property type="project" value="InterPro"/>
</dbReference>
<dbReference type="OrthoDB" id="9776235at2"/>
<dbReference type="CDD" id="cd10918">
    <property type="entry name" value="CE4_NodB_like_5s_6s"/>
    <property type="match status" value="1"/>
</dbReference>
<gene>
    <name evidence="4" type="ORF">DSCA_11090</name>
</gene>
<dbReference type="EMBL" id="AP021874">
    <property type="protein sequence ID" value="BBO67179.1"/>
    <property type="molecule type" value="Genomic_DNA"/>
</dbReference>
<dbReference type="PANTHER" id="PTHR34216">
    <property type="match status" value="1"/>
</dbReference>
<dbReference type="GO" id="GO:0005576">
    <property type="term" value="C:extracellular region"/>
    <property type="evidence" value="ECO:0007669"/>
    <property type="project" value="UniProtKB-SubCell"/>
</dbReference>
<dbReference type="SUPFAM" id="SSF88713">
    <property type="entry name" value="Glycoside hydrolase/deacetylase"/>
    <property type="match status" value="1"/>
</dbReference>
<keyword evidence="5" id="KW-1185">Reference proteome</keyword>
<dbReference type="KEGG" id="dalk:DSCA_11090"/>
<evidence type="ECO:0000313" key="4">
    <source>
        <dbReference type="EMBL" id="BBO67179.1"/>
    </source>
</evidence>
<dbReference type="InterPro" id="IPR002509">
    <property type="entry name" value="NODB_dom"/>
</dbReference>
<dbReference type="InterPro" id="IPR011330">
    <property type="entry name" value="Glyco_hydro/deAcase_b/a-brl"/>
</dbReference>
<protein>
    <recommendedName>
        <fullName evidence="3">NodB homology domain-containing protein</fullName>
    </recommendedName>
</protein>
<accession>A0A5K7YH65</accession>
<dbReference type="PANTHER" id="PTHR34216:SF3">
    <property type="entry name" value="POLY-BETA-1,6-N-ACETYL-D-GLUCOSAMINE N-DEACETYLASE"/>
    <property type="match status" value="1"/>
</dbReference>
<evidence type="ECO:0000256" key="1">
    <source>
        <dbReference type="ARBA" id="ARBA00004613"/>
    </source>
</evidence>
<dbReference type="PROSITE" id="PS51257">
    <property type="entry name" value="PROKAR_LIPOPROTEIN"/>
    <property type="match status" value="1"/>
</dbReference>
<name>A0A5K7YH65_9BACT</name>
<proteinExistence type="predicted"/>
<evidence type="ECO:0000256" key="2">
    <source>
        <dbReference type="ARBA" id="ARBA00022729"/>
    </source>
</evidence>
<evidence type="ECO:0000259" key="3">
    <source>
        <dbReference type="PROSITE" id="PS51677"/>
    </source>
</evidence>
<dbReference type="Gene3D" id="3.20.20.370">
    <property type="entry name" value="Glycoside hydrolase/deacetylase"/>
    <property type="match status" value="1"/>
</dbReference>
<dbReference type="Pfam" id="PF01522">
    <property type="entry name" value="Polysacc_deac_1"/>
    <property type="match status" value="1"/>
</dbReference>
<organism evidence="4 5">
    <name type="scientific">Desulfosarcina alkanivorans</name>
    <dbReference type="NCBI Taxonomy" id="571177"/>
    <lineage>
        <taxon>Bacteria</taxon>
        <taxon>Pseudomonadati</taxon>
        <taxon>Thermodesulfobacteriota</taxon>
        <taxon>Desulfobacteria</taxon>
        <taxon>Desulfobacterales</taxon>
        <taxon>Desulfosarcinaceae</taxon>
        <taxon>Desulfosarcina</taxon>
    </lineage>
</organism>
<feature type="domain" description="NodB homology" evidence="3">
    <location>
        <begin position="169"/>
        <end position="342"/>
    </location>
</feature>
<dbReference type="Proteomes" id="UP000427906">
    <property type="component" value="Chromosome"/>
</dbReference>